<dbReference type="PROSITE" id="PS00329">
    <property type="entry name" value="HSP70_2"/>
    <property type="match status" value="1"/>
</dbReference>
<dbReference type="CDD" id="cd10234">
    <property type="entry name" value="ASKHA_NBD_HSP70_DnaK-like"/>
    <property type="match status" value="1"/>
</dbReference>
<dbReference type="HAMAP" id="MF_00332">
    <property type="entry name" value="DnaK"/>
    <property type="match status" value="1"/>
</dbReference>
<dbReference type="SUPFAM" id="SSF100920">
    <property type="entry name" value="Heat shock protein 70kD (HSP70), peptide-binding domain"/>
    <property type="match status" value="1"/>
</dbReference>
<evidence type="ECO:0000256" key="5">
    <source>
        <dbReference type="ARBA" id="ARBA00022840"/>
    </source>
</evidence>
<comment type="induction">
    <text evidence="7">By stress conditions e.g. heat shock.</text>
</comment>
<evidence type="ECO:0000256" key="8">
    <source>
        <dbReference type="RuleBase" id="RU003322"/>
    </source>
</evidence>
<dbReference type="Gene3D" id="3.30.420.40">
    <property type="match status" value="2"/>
</dbReference>
<evidence type="ECO:0000256" key="3">
    <source>
        <dbReference type="ARBA" id="ARBA00022553"/>
    </source>
</evidence>
<dbReference type="PANTHER" id="PTHR19375">
    <property type="entry name" value="HEAT SHOCK PROTEIN 70KDA"/>
    <property type="match status" value="1"/>
</dbReference>
<evidence type="ECO:0000313" key="10">
    <source>
        <dbReference type="EMBL" id="MBC8754582.1"/>
    </source>
</evidence>
<protein>
    <recommendedName>
        <fullName evidence="2 7">Chaperone protein DnaK</fullName>
    </recommendedName>
    <alternativeName>
        <fullName evidence="7">HSP70</fullName>
    </alternativeName>
    <alternativeName>
        <fullName evidence="7">Heat shock 70 kDa protein</fullName>
    </alternativeName>
    <alternativeName>
        <fullName evidence="7">Heat shock protein 70</fullName>
    </alternativeName>
</protein>
<evidence type="ECO:0000256" key="9">
    <source>
        <dbReference type="SAM" id="MobiDB-lite"/>
    </source>
</evidence>
<dbReference type="InterPro" id="IPR029048">
    <property type="entry name" value="HSP70_C_sf"/>
</dbReference>
<evidence type="ECO:0000256" key="4">
    <source>
        <dbReference type="ARBA" id="ARBA00022741"/>
    </source>
</evidence>
<dbReference type="PROSITE" id="PS00297">
    <property type="entry name" value="HSP70_1"/>
    <property type="match status" value="1"/>
</dbReference>
<feature type="modified residue" description="Phosphothreonine; by autocatalysis" evidence="7">
    <location>
        <position position="197"/>
    </location>
</feature>
<evidence type="ECO:0000256" key="6">
    <source>
        <dbReference type="ARBA" id="ARBA00023016"/>
    </source>
</evidence>
<feature type="region of interest" description="Disordered" evidence="9">
    <location>
        <begin position="596"/>
        <end position="634"/>
    </location>
</feature>
<dbReference type="InterPro" id="IPR043129">
    <property type="entry name" value="ATPase_NBD"/>
</dbReference>
<keyword evidence="4 7" id="KW-0547">Nucleotide-binding</keyword>
<comment type="function">
    <text evidence="7">Acts as a chaperone.</text>
</comment>
<evidence type="ECO:0000256" key="1">
    <source>
        <dbReference type="ARBA" id="ARBA00007381"/>
    </source>
</evidence>
<dbReference type="RefSeq" id="WP_187561634.1">
    <property type="nucleotide sequence ID" value="NZ_JACGWS010000004.1"/>
</dbReference>
<feature type="compositionally biased region" description="Low complexity" evidence="9">
    <location>
        <begin position="599"/>
        <end position="614"/>
    </location>
</feature>
<organism evidence="10 11">
    <name type="scientific">Kordia aestuariivivens</name>
    <dbReference type="NCBI Taxonomy" id="2759037"/>
    <lineage>
        <taxon>Bacteria</taxon>
        <taxon>Pseudomonadati</taxon>
        <taxon>Bacteroidota</taxon>
        <taxon>Flavobacteriia</taxon>
        <taxon>Flavobacteriales</taxon>
        <taxon>Flavobacteriaceae</taxon>
        <taxon>Kordia</taxon>
    </lineage>
</organism>
<dbReference type="InterPro" id="IPR013126">
    <property type="entry name" value="Hsp_70_fam"/>
</dbReference>
<proteinExistence type="evidence at transcript level"/>
<dbReference type="Gene3D" id="1.20.1270.10">
    <property type="match status" value="1"/>
</dbReference>
<keyword evidence="3 7" id="KW-0597">Phosphoprotein</keyword>
<dbReference type="PRINTS" id="PR00301">
    <property type="entry name" value="HEATSHOCK70"/>
</dbReference>
<dbReference type="Gene3D" id="3.90.640.10">
    <property type="entry name" value="Actin, Chain A, domain 4"/>
    <property type="match status" value="1"/>
</dbReference>
<dbReference type="Gene3D" id="2.60.34.10">
    <property type="entry name" value="Substrate Binding Domain Of DNAk, Chain A, domain 1"/>
    <property type="match status" value="1"/>
</dbReference>
<dbReference type="EMBL" id="JACGWS010000004">
    <property type="protein sequence ID" value="MBC8754582.1"/>
    <property type="molecule type" value="Genomic_DNA"/>
</dbReference>
<gene>
    <name evidence="7 10" type="primary">dnaK</name>
    <name evidence="10" type="ORF">H2O64_07845</name>
</gene>
<evidence type="ECO:0000313" key="11">
    <source>
        <dbReference type="Proteomes" id="UP000619238"/>
    </source>
</evidence>
<keyword evidence="5 7" id="KW-0067">ATP-binding</keyword>
<dbReference type="NCBIfam" id="TIGR02350">
    <property type="entry name" value="prok_dnaK"/>
    <property type="match status" value="1"/>
</dbReference>
<sequence length="634" mass="68701">MSKIIGIDLGTTNSCVSVMEGNEPVVIANAEGKRTTPSVIAFVEGGEIKVGDPAKRQSVTNPTKTVYSIKRFMGNKFSESSKEAGRVPYKVVKGDNDTPRVDIDGRLYSPQELSAMILQKMKKTAEEFLGQDVTEAVITVPAYFNDAQRQATKEAGEIAGLKVRRIINEPTAAALAYGMDKKGKDQTIVVFDFGGGTHDVSVLELGDGVFEVLSTDGDTHLGGDDVDEKIINWLADEFNNEEGMDLRKDPMALQRLKEASEKAKIELSSTTSTEINLPYITATASGPKHLVRTLSRAKFEQLIDDLVKRTIEPCQTALKNADLSISDIDEIILVGGSTRIPAVQEAVEKFFGKKPSKGVNPDEVVAVGAAIQGGVLSGDVKDVLLLDVTPLSLGIETMGNVMTKLIEANTTIPTKKSQVFSTAADNQPSVEIHVLQGERPMAANNKTIGRFHLDGIPPAQRGVPQIEVTFDIDANGIIQVSAKDKGTNKEQNIRIEASSGLTEEEIAKMKQEAEENAEADKKAKETVDKLNEADSMIFQTEKQLKEFGEKLSDDKKKPIEDALAELKTAYETKDIAVIDPALEKINEAWKVASEEMYKAQADGQEGGAAQPEASAEGDDKDGEDVQDVDFEEVK</sequence>
<dbReference type="PROSITE" id="PS01036">
    <property type="entry name" value="HSP70_3"/>
    <property type="match status" value="1"/>
</dbReference>
<dbReference type="NCBIfam" id="NF003520">
    <property type="entry name" value="PRK05183.1"/>
    <property type="match status" value="1"/>
</dbReference>
<feature type="compositionally biased region" description="Acidic residues" evidence="9">
    <location>
        <begin position="615"/>
        <end position="634"/>
    </location>
</feature>
<evidence type="ECO:0000256" key="7">
    <source>
        <dbReference type="HAMAP-Rule" id="MF_00332"/>
    </source>
</evidence>
<dbReference type="SUPFAM" id="SSF53067">
    <property type="entry name" value="Actin-like ATPase domain"/>
    <property type="match status" value="2"/>
</dbReference>
<reference evidence="10 11" key="1">
    <citation type="submission" date="2020-07" db="EMBL/GenBank/DDBJ databases">
        <title>Description of Kordia aestuariivivens sp. nov., isolated from a tidal flat.</title>
        <authorList>
            <person name="Park S."/>
            <person name="Yoon J.-H."/>
        </authorList>
    </citation>
    <scope>NUCLEOTIDE SEQUENCE [LARGE SCALE GENOMIC DNA]</scope>
    <source>
        <strain evidence="10 11">YSTF-M3</strain>
    </source>
</reference>
<keyword evidence="11" id="KW-1185">Reference proteome</keyword>
<dbReference type="InterPro" id="IPR012725">
    <property type="entry name" value="Chaperone_DnaK"/>
</dbReference>
<comment type="similarity">
    <text evidence="1 7 8">Belongs to the heat shock protein 70 family.</text>
</comment>
<name>A0ABR7Q7S9_9FLAO</name>
<comment type="caution">
    <text evidence="10">The sequence shown here is derived from an EMBL/GenBank/DDBJ whole genome shotgun (WGS) entry which is preliminary data.</text>
</comment>
<dbReference type="InterPro" id="IPR018181">
    <property type="entry name" value="Heat_shock_70_CS"/>
</dbReference>
<dbReference type="Pfam" id="PF00012">
    <property type="entry name" value="HSP70"/>
    <property type="match status" value="1"/>
</dbReference>
<accession>A0ABR7Q7S9</accession>
<dbReference type="NCBIfam" id="NF001413">
    <property type="entry name" value="PRK00290.1"/>
    <property type="match status" value="1"/>
</dbReference>
<dbReference type="Proteomes" id="UP000619238">
    <property type="component" value="Unassembled WGS sequence"/>
</dbReference>
<evidence type="ECO:0000256" key="2">
    <source>
        <dbReference type="ARBA" id="ARBA00014415"/>
    </source>
</evidence>
<dbReference type="InterPro" id="IPR029047">
    <property type="entry name" value="HSP70_peptide-bd_sf"/>
</dbReference>
<keyword evidence="7" id="KW-0143">Chaperone</keyword>
<keyword evidence="6 7" id="KW-0346">Stress response</keyword>